<dbReference type="Gene3D" id="3.90.1640.10">
    <property type="entry name" value="inorganic pyrophosphatase (n-terminal core)"/>
    <property type="match status" value="1"/>
</dbReference>
<dbReference type="EMBL" id="PKGZ01000002">
    <property type="protein sequence ID" value="PKY91814.1"/>
    <property type="molecule type" value="Genomic_DNA"/>
</dbReference>
<dbReference type="GO" id="GO:0003676">
    <property type="term" value="F:nucleic acid binding"/>
    <property type="evidence" value="ECO:0007669"/>
    <property type="project" value="InterPro"/>
</dbReference>
<evidence type="ECO:0000313" key="4">
    <source>
        <dbReference type="Proteomes" id="UP000234775"/>
    </source>
</evidence>
<proteinExistence type="predicted"/>
<sequence length="319" mass="35442">MFQEIMQAIKAYDTIILHRHVRPDPDALGSQMGLKAVLEATFPDKRVLAAGQNEPSLALFGEMDDIQDEDFKGALAIISDTANVERIDDQRYQLADKIIKVDHHPDREPYGDISYVDDQASAACEIWAEWLLEHKEELKMTDLAARNFFLGIVGDTGRFLYDNTSPKTLQLAAQLRTYDFKASELMQGMMTESLGQVRLKGYVLNNFILSEDGLVNTVDIPQEVLKKLGVSEAESHNIVQTPGMVEGVLAWIIFVAQADGSYRCRIRSKGPAINQVAEAHNGGGHAKASGASVYSQEEKEEMIEELHQAAKAFLSSQEK</sequence>
<dbReference type="SUPFAM" id="SSF64182">
    <property type="entry name" value="DHH phosphoesterases"/>
    <property type="match status" value="1"/>
</dbReference>
<dbReference type="InterPro" id="IPR003156">
    <property type="entry name" value="DHHA1_dom"/>
</dbReference>
<dbReference type="Gene3D" id="3.10.310.30">
    <property type="match status" value="1"/>
</dbReference>
<dbReference type="PANTHER" id="PTHR47618:SF1">
    <property type="entry name" value="BIFUNCTIONAL OLIGORIBONUCLEASE AND PAP PHOSPHATASE NRNA"/>
    <property type="match status" value="1"/>
</dbReference>
<name>A0A2I1K848_9LACT</name>
<organism evidence="3 4">
    <name type="scientific">Aerococcus christensenii</name>
    <dbReference type="NCBI Taxonomy" id="87541"/>
    <lineage>
        <taxon>Bacteria</taxon>
        <taxon>Bacillati</taxon>
        <taxon>Bacillota</taxon>
        <taxon>Bacilli</taxon>
        <taxon>Lactobacillales</taxon>
        <taxon>Aerococcaceae</taxon>
        <taxon>Aerococcus</taxon>
    </lineage>
</organism>
<dbReference type="RefSeq" id="WP_101660074.1">
    <property type="nucleotide sequence ID" value="NZ_PKGZ01000002.1"/>
</dbReference>
<evidence type="ECO:0000259" key="2">
    <source>
        <dbReference type="Pfam" id="PF02272"/>
    </source>
</evidence>
<accession>A0A2I1K848</accession>
<dbReference type="AlphaFoldDB" id="A0A2I1K848"/>
<dbReference type="Pfam" id="PF02272">
    <property type="entry name" value="DHHA1"/>
    <property type="match status" value="1"/>
</dbReference>
<dbReference type="InterPro" id="IPR001667">
    <property type="entry name" value="DDH_dom"/>
</dbReference>
<dbReference type="InterPro" id="IPR038763">
    <property type="entry name" value="DHH_sf"/>
</dbReference>
<keyword evidence="4" id="KW-1185">Reference proteome</keyword>
<comment type="caution">
    <text evidence="3">The sequence shown here is derived from an EMBL/GenBank/DDBJ whole genome shotgun (WGS) entry which is preliminary data.</text>
</comment>
<dbReference type="PANTHER" id="PTHR47618">
    <property type="entry name" value="BIFUNCTIONAL OLIGORIBONUCLEASE AND PAP PHOSPHATASE NRNA"/>
    <property type="match status" value="1"/>
</dbReference>
<gene>
    <name evidence="3" type="ORF">CYJ27_03855</name>
</gene>
<dbReference type="Proteomes" id="UP000234775">
    <property type="component" value="Unassembled WGS sequence"/>
</dbReference>
<feature type="domain" description="DHHA1" evidence="2">
    <location>
        <begin position="227"/>
        <end position="311"/>
    </location>
</feature>
<protein>
    <submittedName>
        <fullName evidence="3">Bifunctional oligoribonuclease/PAP phosphatase NrnA</fullName>
    </submittedName>
</protein>
<evidence type="ECO:0000313" key="3">
    <source>
        <dbReference type="EMBL" id="PKY91814.1"/>
    </source>
</evidence>
<evidence type="ECO:0000259" key="1">
    <source>
        <dbReference type="Pfam" id="PF01368"/>
    </source>
</evidence>
<dbReference type="Pfam" id="PF01368">
    <property type="entry name" value="DHH"/>
    <property type="match status" value="1"/>
</dbReference>
<dbReference type="InterPro" id="IPR051319">
    <property type="entry name" value="Oligoribo/pAp-PDE_c-di-AMP_PDE"/>
</dbReference>
<feature type="domain" description="DDH" evidence="1">
    <location>
        <begin position="15"/>
        <end position="147"/>
    </location>
</feature>
<reference evidence="3 4" key="1">
    <citation type="submission" date="2017-12" db="EMBL/GenBank/DDBJ databases">
        <title>Phylogenetic diversity of female urinary microbiome.</title>
        <authorList>
            <person name="Thomas-White K."/>
            <person name="Wolfe A.J."/>
        </authorList>
    </citation>
    <scope>NUCLEOTIDE SEQUENCE [LARGE SCALE GENOMIC DNA]</scope>
    <source>
        <strain evidence="3 4">UMB0844</strain>
    </source>
</reference>